<dbReference type="EMBL" id="CP093846">
    <property type="protein sequence ID" value="UNS96605.1"/>
    <property type="molecule type" value="Genomic_DNA"/>
</dbReference>
<keyword evidence="2 6" id="KW-0812">Transmembrane</keyword>
<feature type="transmembrane region" description="Helical" evidence="6">
    <location>
        <begin position="160"/>
        <end position="181"/>
    </location>
</feature>
<dbReference type="SUPFAM" id="SSF103473">
    <property type="entry name" value="MFS general substrate transporter"/>
    <property type="match status" value="1"/>
</dbReference>
<protein>
    <submittedName>
        <fullName evidence="8">MFS transporter</fullName>
    </submittedName>
</protein>
<sequence>MTDTAPRPWAGTAPATSREDPREHTPPTPRRALLLLMAVATGLSCAGNYFAQPLLDLITRDLHVSATLAGFVVTASQAGYALGLLLIVPLGDVLDRRRLAVGLLAATAVFLACTSAAPTGALLLAGTVAVALTAVGAQVVVGYAAALVPDEARGRAVATVMSGVLLGGLLARTVSGVLAGLGGWRTVYWVSAIPVAVMAFLLHRHLPRVPSTARLSYPALLRSSLSLLRAEPLLRWRSAIGALSLAAYSVQLTALTFLLAGPPFGWSESRIGLFGLLGVVGVVTMTFAGRLNDRGLVQYVTGCGIATLGGGWLLLLAGGRSLLWLAVGIVALNVGQQAVLNSSQTVLYALRPEARNRLNSVFMTSFFIGGATGSALTALVWARAGWSGVCLLGAGLAAAALAVWGLERLSTAHLSSH</sequence>
<keyword evidence="9" id="KW-1185">Reference proteome</keyword>
<feature type="transmembrane region" description="Helical" evidence="6">
    <location>
        <begin position="271"/>
        <end position="289"/>
    </location>
</feature>
<keyword evidence="4 6" id="KW-0472">Membrane</keyword>
<dbReference type="PANTHER" id="PTHR42910">
    <property type="entry name" value="TRANSPORTER SCO4007-RELATED"/>
    <property type="match status" value="1"/>
</dbReference>
<reference evidence="8 9" key="1">
    <citation type="journal article" date="2023" name="Microbiol. Spectr.">
        <title>Synergy between Genome Mining, Metabolomics, and Bioinformatics Uncovers Antibacterial Chlorinated Carbazole Alkaloids and Their Biosynthetic Gene Cluster from Streptomyces tubbatahanensis sp. nov., a Novel Actinomycete Isolated from Sulu Sea, Philippines.</title>
        <authorList>
            <person name="Tenebro C.P."/>
            <person name="Trono D.J.V.L."/>
            <person name="Balida L.A.P."/>
            <person name="Bayog L.K.A."/>
            <person name="Bruna J.R."/>
            <person name="Sabido E.M."/>
            <person name="Caspe D.P.C."/>
            <person name="de Los Santos E.L.C."/>
            <person name="Saludes J.P."/>
            <person name="Dalisay D.S."/>
        </authorList>
    </citation>
    <scope>NUCLEOTIDE SEQUENCE [LARGE SCALE GENOMIC DNA]</scope>
    <source>
        <strain evidence="8 9">DSD3025</strain>
    </source>
</reference>
<evidence type="ECO:0000256" key="6">
    <source>
        <dbReference type="SAM" id="Phobius"/>
    </source>
</evidence>
<dbReference type="PANTHER" id="PTHR42910:SF1">
    <property type="entry name" value="MAJOR FACILITATOR SUPERFAMILY (MFS) PROFILE DOMAIN-CONTAINING PROTEIN"/>
    <property type="match status" value="1"/>
</dbReference>
<dbReference type="Pfam" id="PF07690">
    <property type="entry name" value="MFS_1"/>
    <property type="match status" value="1"/>
</dbReference>
<feature type="transmembrane region" description="Helical" evidence="6">
    <location>
        <begin position="386"/>
        <end position="406"/>
    </location>
</feature>
<evidence type="ECO:0000259" key="7">
    <source>
        <dbReference type="PROSITE" id="PS50850"/>
    </source>
</evidence>
<feature type="transmembrane region" description="Helical" evidence="6">
    <location>
        <begin position="32"/>
        <end position="51"/>
    </location>
</feature>
<dbReference type="InterPro" id="IPR036259">
    <property type="entry name" value="MFS_trans_sf"/>
</dbReference>
<dbReference type="Gene3D" id="1.20.1250.20">
    <property type="entry name" value="MFS general substrate transporter like domains"/>
    <property type="match status" value="1"/>
</dbReference>
<proteinExistence type="predicted"/>
<feature type="domain" description="Major facilitator superfamily (MFS) profile" evidence="7">
    <location>
        <begin position="33"/>
        <end position="411"/>
    </location>
</feature>
<feature type="transmembrane region" description="Helical" evidence="6">
    <location>
        <begin position="99"/>
        <end position="117"/>
    </location>
</feature>
<evidence type="ECO:0000256" key="4">
    <source>
        <dbReference type="ARBA" id="ARBA00023136"/>
    </source>
</evidence>
<comment type="subcellular location">
    <subcellularLocation>
        <location evidence="1">Cell membrane</location>
        <topology evidence="1">Multi-pass membrane protein</topology>
    </subcellularLocation>
</comment>
<organism evidence="8 9">
    <name type="scientific">Streptomyces tubbatahanensis</name>
    <dbReference type="NCBI Taxonomy" id="2923272"/>
    <lineage>
        <taxon>Bacteria</taxon>
        <taxon>Bacillati</taxon>
        <taxon>Actinomycetota</taxon>
        <taxon>Actinomycetes</taxon>
        <taxon>Kitasatosporales</taxon>
        <taxon>Streptomycetaceae</taxon>
        <taxon>Streptomyces</taxon>
    </lineage>
</organism>
<evidence type="ECO:0000256" key="3">
    <source>
        <dbReference type="ARBA" id="ARBA00022989"/>
    </source>
</evidence>
<dbReference type="PROSITE" id="PS50850">
    <property type="entry name" value="MFS"/>
    <property type="match status" value="1"/>
</dbReference>
<dbReference type="CDD" id="cd17324">
    <property type="entry name" value="MFS_NepI_like"/>
    <property type="match status" value="1"/>
</dbReference>
<feature type="transmembrane region" description="Helical" evidence="6">
    <location>
        <begin position="361"/>
        <end position="380"/>
    </location>
</feature>
<name>A0ABY3XQC4_9ACTN</name>
<evidence type="ECO:0000256" key="1">
    <source>
        <dbReference type="ARBA" id="ARBA00004651"/>
    </source>
</evidence>
<feature type="transmembrane region" description="Helical" evidence="6">
    <location>
        <begin position="239"/>
        <end position="259"/>
    </location>
</feature>
<feature type="transmembrane region" description="Helical" evidence="6">
    <location>
        <begin position="63"/>
        <end position="87"/>
    </location>
</feature>
<accession>A0ABY3XQC4</accession>
<evidence type="ECO:0000313" key="8">
    <source>
        <dbReference type="EMBL" id="UNS96605.1"/>
    </source>
</evidence>
<keyword evidence="3 6" id="KW-1133">Transmembrane helix</keyword>
<gene>
    <name evidence="8" type="ORF">MMF93_08850</name>
</gene>
<feature type="transmembrane region" description="Helical" evidence="6">
    <location>
        <begin position="123"/>
        <end position="148"/>
    </location>
</feature>
<feature type="region of interest" description="Disordered" evidence="5">
    <location>
        <begin position="1"/>
        <end position="27"/>
    </location>
</feature>
<dbReference type="RefSeq" id="WP_242750647.1">
    <property type="nucleotide sequence ID" value="NZ_CP093846.1"/>
</dbReference>
<dbReference type="InterPro" id="IPR011701">
    <property type="entry name" value="MFS"/>
</dbReference>
<dbReference type="Proteomes" id="UP001202244">
    <property type="component" value="Chromosome"/>
</dbReference>
<evidence type="ECO:0000256" key="5">
    <source>
        <dbReference type="SAM" id="MobiDB-lite"/>
    </source>
</evidence>
<feature type="transmembrane region" description="Helical" evidence="6">
    <location>
        <begin position="321"/>
        <end position="340"/>
    </location>
</feature>
<evidence type="ECO:0000256" key="2">
    <source>
        <dbReference type="ARBA" id="ARBA00022692"/>
    </source>
</evidence>
<feature type="transmembrane region" description="Helical" evidence="6">
    <location>
        <begin position="187"/>
        <end position="206"/>
    </location>
</feature>
<dbReference type="InterPro" id="IPR020846">
    <property type="entry name" value="MFS_dom"/>
</dbReference>
<feature type="transmembrane region" description="Helical" evidence="6">
    <location>
        <begin position="296"/>
        <end position="315"/>
    </location>
</feature>
<evidence type="ECO:0000313" key="9">
    <source>
        <dbReference type="Proteomes" id="UP001202244"/>
    </source>
</evidence>